<evidence type="ECO:0000256" key="4">
    <source>
        <dbReference type="ARBA" id="ARBA00022989"/>
    </source>
</evidence>
<dbReference type="PANTHER" id="PTHR46730">
    <property type="entry name" value="POLYCYSTIN-1"/>
    <property type="match status" value="1"/>
</dbReference>
<evidence type="ECO:0000313" key="8">
    <source>
        <dbReference type="Proteomes" id="UP001172082"/>
    </source>
</evidence>
<evidence type="ECO:0000256" key="5">
    <source>
        <dbReference type="ARBA" id="ARBA00023136"/>
    </source>
</evidence>
<dbReference type="CDD" id="cd00146">
    <property type="entry name" value="PKD"/>
    <property type="match status" value="6"/>
</dbReference>
<comment type="subcellular location">
    <subcellularLocation>
        <location evidence="1">Membrane</location>
        <topology evidence="1">Multi-pass membrane protein</topology>
    </subcellularLocation>
</comment>
<dbReference type="InterPro" id="IPR022409">
    <property type="entry name" value="PKD/Chitinase_dom"/>
</dbReference>
<dbReference type="EMBL" id="JAUJEA010000023">
    <property type="protein sequence ID" value="MDN5205667.1"/>
    <property type="molecule type" value="Genomic_DNA"/>
</dbReference>
<proteinExistence type="predicted"/>
<comment type="caution">
    <text evidence="7">The sequence shown here is derived from an EMBL/GenBank/DDBJ whole genome shotgun (WGS) entry which is preliminary data.</text>
</comment>
<reference evidence="7" key="1">
    <citation type="submission" date="2023-06" db="EMBL/GenBank/DDBJ databases">
        <title>Genomic of Parafulvivirga corallium.</title>
        <authorList>
            <person name="Wang G."/>
        </authorList>
    </citation>
    <scope>NUCLEOTIDE SEQUENCE</scope>
    <source>
        <strain evidence="7">BMA10</strain>
    </source>
</reference>
<dbReference type="PROSITE" id="PS50093">
    <property type="entry name" value="PKD"/>
    <property type="match status" value="7"/>
</dbReference>
<dbReference type="InterPro" id="IPR013783">
    <property type="entry name" value="Ig-like_fold"/>
</dbReference>
<feature type="domain" description="PKD" evidence="6">
    <location>
        <begin position="527"/>
        <end position="564"/>
    </location>
</feature>
<keyword evidence="8" id="KW-1185">Reference proteome</keyword>
<sequence length="1182" mass="128525">MDWKNKYLVVFGLVVLLNVVKCYSQCPTADFSIPASVCRGEMLDINNLTSGTNSYEWNFCNDYFSNTPQTQQLSSTATYVNKFEMSLIEYDDKIVAFTPSSTSNIAHVVQVPSDNQISVSTLDLGTGNFGTGISIKQLGGNWYGLVTDYINDRLYRLNFGINPLSQPTVTEVTIPSDIRNLGAIEIFEEGSNIIAIFVSNTNRIYRANFSSDIDSDPTVDLLATVVTSGEFGGFKIQRKCDQWYGIVTSYVNSTLFKLSFGNSLLNSLTVTQLNIAGSGISTPYGVELVIEGKDIGFLKTSDGALHRIEFINGIENNDINTSAILNAGAIPVNSYPYKMMKGGAGWKGLTISTNDRNIYALDFTDLCGTSSQFSKEDVPSSINYVNSGTFNISLKAIDQSSGATHYVVKQITVTVDQAPDIDMSIADICVSNPINFTSENVSGNITSYSWNFGDTNTSSNENPSHTYSAAGDYEVRLDVQSSDGCSNSVSQMITVYPEPVPTFSIIEPVQCTNTQTTFQNNTPGDYGDAISWNWDFGDGTSSTDRDPIHIFTAGGSYDVELQASIPGCTTFFSTTVNVVAGPAVDFSAPEVCDGTEVQFTDETTGSNITGYTWDFGDGTNSTLQNPSHEYTDPGTYNVALTVDNSLGCSTTTTKTVTVHALPQVSFTNELACSGSTTQFFDQTVVANANITAWEWDFGDGGSSTEEDPQHAYSAGGSYTVKLITTSNFGCKDSVEIVVDVLTGPTADFGFNEVCLGEATIFEDLSTESGSNTITSWFWEINGETFTEQNPQYVFPSSGTYDVTLTITSSTFCTASITKSVEINPQAIADFSIVNPCVGDPVTFQDESLLPGDAILTYLWNFDDLGTSSESEPSFSFDQTGSYDVTLTITTENGCTAFVTKSIDILAKPTADFDVSSAQGAPPLMVTFTNNSSDATSYLWEFNDSQNTTATQVSPIFTFNEIGVYNVNLIATATNGCSDTTSRTINVVDPRMDLALEAIQMVRNGDRIQLVLELNNLGTLFINDIDIQIDLGGQLSISETFQGEIAPGQRINHLANFEILDRIRPGVDYVCANLNVIDNFFADVNITNNKKCVPLDDLVSIVEPFPNPVADEISMSLILPEPQKVKLVLFNSLGDLLLEKTFPDAQAGLNEFTLDMSLYRDGIYYLRTSYASNEQVFRIFVSK</sequence>
<dbReference type="SUPFAM" id="SSF49299">
    <property type="entry name" value="PKD domain"/>
    <property type="match status" value="7"/>
</dbReference>
<protein>
    <submittedName>
        <fullName evidence="7">PKD domain-containing protein</fullName>
    </submittedName>
</protein>
<dbReference type="InterPro" id="IPR000601">
    <property type="entry name" value="PKD_dom"/>
</dbReference>
<evidence type="ECO:0000256" key="1">
    <source>
        <dbReference type="ARBA" id="ARBA00004141"/>
    </source>
</evidence>
<keyword evidence="3" id="KW-0677">Repeat</keyword>
<dbReference type="Pfam" id="PF18911">
    <property type="entry name" value="PKD_4"/>
    <property type="match status" value="7"/>
</dbReference>
<feature type="domain" description="PKD" evidence="6">
    <location>
        <begin position="434"/>
        <end position="495"/>
    </location>
</feature>
<dbReference type="RefSeq" id="WP_346755687.1">
    <property type="nucleotide sequence ID" value="NZ_JAUJEA010000023.1"/>
</dbReference>
<evidence type="ECO:0000313" key="7">
    <source>
        <dbReference type="EMBL" id="MDN5205667.1"/>
    </source>
</evidence>
<dbReference type="SMART" id="SM00089">
    <property type="entry name" value="PKD"/>
    <property type="match status" value="7"/>
</dbReference>
<dbReference type="Proteomes" id="UP001172082">
    <property type="component" value="Unassembled WGS sequence"/>
</dbReference>
<feature type="domain" description="PKD" evidence="6">
    <location>
        <begin position="691"/>
        <end position="745"/>
    </location>
</feature>
<feature type="domain" description="PKD" evidence="6">
    <location>
        <begin position="765"/>
        <end position="822"/>
    </location>
</feature>
<dbReference type="PANTHER" id="PTHR46730:SF1">
    <property type="entry name" value="PLAT DOMAIN-CONTAINING PROTEIN"/>
    <property type="match status" value="1"/>
</dbReference>
<evidence type="ECO:0000259" key="6">
    <source>
        <dbReference type="PROSITE" id="PS50093"/>
    </source>
</evidence>
<dbReference type="InterPro" id="IPR035986">
    <property type="entry name" value="PKD_dom_sf"/>
</dbReference>
<keyword evidence="5" id="KW-0472">Membrane</keyword>
<feature type="domain" description="PKD" evidence="6">
    <location>
        <begin position="907"/>
        <end position="986"/>
    </location>
</feature>
<feature type="domain" description="PKD" evidence="6">
    <location>
        <begin position="851"/>
        <end position="904"/>
    </location>
</feature>
<dbReference type="InterPro" id="IPR026444">
    <property type="entry name" value="Secre_tail"/>
</dbReference>
<feature type="domain" description="PKD" evidence="6">
    <location>
        <begin position="596"/>
        <end position="658"/>
    </location>
</feature>
<dbReference type="Gene3D" id="2.60.40.10">
    <property type="entry name" value="Immunoglobulins"/>
    <property type="match status" value="7"/>
</dbReference>
<keyword evidence="2" id="KW-0812">Transmembrane</keyword>
<keyword evidence="4" id="KW-1133">Transmembrane helix</keyword>
<dbReference type="NCBIfam" id="TIGR04183">
    <property type="entry name" value="Por_Secre_tail"/>
    <property type="match status" value="1"/>
</dbReference>
<name>A0ABT8L0I0_9BACT</name>
<gene>
    <name evidence="7" type="ORF">QQ008_30060</name>
</gene>
<evidence type="ECO:0000256" key="2">
    <source>
        <dbReference type="ARBA" id="ARBA00022692"/>
    </source>
</evidence>
<accession>A0ABT8L0I0</accession>
<organism evidence="7 8">
    <name type="scientific">Splendidivirga corallicola</name>
    <dbReference type="NCBI Taxonomy" id="3051826"/>
    <lineage>
        <taxon>Bacteria</taxon>
        <taxon>Pseudomonadati</taxon>
        <taxon>Bacteroidota</taxon>
        <taxon>Cytophagia</taxon>
        <taxon>Cytophagales</taxon>
        <taxon>Splendidivirgaceae</taxon>
        <taxon>Splendidivirga</taxon>
    </lineage>
</organism>
<evidence type="ECO:0000256" key="3">
    <source>
        <dbReference type="ARBA" id="ARBA00022737"/>
    </source>
</evidence>